<protein>
    <submittedName>
        <fullName evidence="2">GAF domain-containing protein</fullName>
    </submittedName>
</protein>
<dbReference type="InterPro" id="IPR003018">
    <property type="entry name" value="GAF"/>
</dbReference>
<dbReference type="Proteomes" id="UP001601976">
    <property type="component" value="Unassembled WGS sequence"/>
</dbReference>
<dbReference type="Gene3D" id="3.30.450.40">
    <property type="match status" value="1"/>
</dbReference>
<dbReference type="SUPFAM" id="SSF55781">
    <property type="entry name" value="GAF domain-like"/>
    <property type="match status" value="1"/>
</dbReference>
<sequence>MRSDHLTASDPHVSYGVRPVNIQPLDPLRLSRPATGHSADSTRLLARVRAAALAGETPHVAPRPVIDASWQRVMRIGIDPDRSTASDLLPAGELEHRRRSTALGELLPSLSQGLISVVQASQQIMVVTDEEGRVLWRDGDRGVMRKADGICLEAGAAWSEDTTGTNGIGTALELRKPVQVHSAEHFVRTLHDWTCAAAPVHDPRDGRLLGVIDVSGADSTFHPATLALVESVARLAEAELRDRHLMSVERLRSVASPILCRVGGRALAVDSHGWLAAVTGMPPVDRLPLPRSFRAGRRWLPSLGMCAVEPLPGGWLVRVEEAAAGPDVAEGAVSRVVLDLSSRRRSSVTVSGAAGRWTHELSPRHAELLYVLSVHREGRSAAELAADLFGDRTRTVTVRAEVSRLRRHFAQVLAHRPYRFVDEVEVEVVPPPHPADLLPHSTAPAITAARRLPAQG</sequence>
<accession>A0ABW6RI55</accession>
<evidence type="ECO:0000313" key="3">
    <source>
        <dbReference type="Proteomes" id="UP001601976"/>
    </source>
</evidence>
<dbReference type="EMBL" id="JBIAPK010000004">
    <property type="protein sequence ID" value="MFF3340264.1"/>
    <property type="molecule type" value="Genomic_DNA"/>
</dbReference>
<proteinExistence type="predicted"/>
<dbReference type="InterPro" id="IPR029016">
    <property type="entry name" value="GAF-like_dom_sf"/>
</dbReference>
<reference evidence="2 3" key="1">
    <citation type="submission" date="2024-10" db="EMBL/GenBank/DDBJ databases">
        <title>The Natural Products Discovery Center: Release of the First 8490 Sequenced Strains for Exploring Actinobacteria Biosynthetic Diversity.</title>
        <authorList>
            <person name="Kalkreuter E."/>
            <person name="Kautsar S.A."/>
            <person name="Yang D."/>
            <person name="Bader C.D."/>
            <person name="Teijaro C.N."/>
            <person name="Fluegel L."/>
            <person name="Davis C.M."/>
            <person name="Simpson J.R."/>
            <person name="Lauterbach L."/>
            <person name="Steele A.D."/>
            <person name="Gui C."/>
            <person name="Meng S."/>
            <person name="Li G."/>
            <person name="Viehrig K."/>
            <person name="Ye F."/>
            <person name="Su P."/>
            <person name="Kiefer A.F."/>
            <person name="Nichols A."/>
            <person name="Cepeda A.J."/>
            <person name="Yan W."/>
            <person name="Fan B."/>
            <person name="Jiang Y."/>
            <person name="Adhikari A."/>
            <person name="Zheng C.-J."/>
            <person name="Schuster L."/>
            <person name="Cowan T.M."/>
            <person name="Smanski M.J."/>
            <person name="Chevrette M.G."/>
            <person name="De Carvalho L.P.S."/>
            <person name="Shen B."/>
        </authorList>
    </citation>
    <scope>NUCLEOTIDE SEQUENCE [LARGE SCALE GENOMIC DNA]</scope>
    <source>
        <strain evidence="2 3">NPDC003029</strain>
    </source>
</reference>
<comment type="caution">
    <text evidence="2">The sequence shown here is derived from an EMBL/GenBank/DDBJ whole genome shotgun (WGS) entry which is preliminary data.</text>
</comment>
<evidence type="ECO:0000259" key="1">
    <source>
        <dbReference type="Pfam" id="PF01590"/>
    </source>
</evidence>
<keyword evidence="3" id="KW-1185">Reference proteome</keyword>
<dbReference type="Pfam" id="PF01590">
    <property type="entry name" value="GAF"/>
    <property type="match status" value="1"/>
</dbReference>
<name>A0ABW6RI55_9ACTN</name>
<gene>
    <name evidence="2" type="ORF">ACFYWW_16230</name>
</gene>
<organism evidence="2 3">
    <name type="scientific">Streptomyces flavidovirens</name>
    <dbReference type="NCBI Taxonomy" id="67298"/>
    <lineage>
        <taxon>Bacteria</taxon>
        <taxon>Bacillati</taxon>
        <taxon>Actinomycetota</taxon>
        <taxon>Actinomycetes</taxon>
        <taxon>Kitasatosporales</taxon>
        <taxon>Streptomycetaceae</taxon>
        <taxon>Streptomyces</taxon>
    </lineage>
</organism>
<feature type="domain" description="GAF" evidence="1">
    <location>
        <begin position="136"/>
        <end position="240"/>
    </location>
</feature>
<evidence type="ECO:0000313" key="2">
    <source>
        <dbReference type="EMBL" id="MFF3340264.1"/>
    </source>
</evidence>
<dbReference type="RefSeq" id="WP_387895983.1">
    <property type="nucleotide sequence ID" value="NZ_JBEXNP010000002.1"/>
</dbReference>